<dbReference type="Proteomes" id="UP000177346">
    <property type="component" value="Unassembled WGS sequence"/>
</dbReference>
<evidence type="ECO:0000313" key="2">
    <source>
        <dbReference type="EMBL" id="OGF87094.1"/>
    </source>
</evidence>
<gene>
    <name evidence="2" type="ORF">A3B19_01535</name>
</gene>
<accession>A0A1F5XGN6</accession>
<dbReference type="InterPro" id="IPR015797">
    <property type="entry name" value="NUDIX_hydrolase-like_dom_sf"/>
</dbReference>
<evidence type="ECO:0000313" key="3">
    <source>
        <dbReference type="Proteomes" id="UP000177346"/>
    </source>
</evidence>
<organism evidence="2 3">
    <name type="scientific">Candidatus Giovannonibacteria bacterium RIFCSPLOWO2_01_FULL_46_32</name>
    <dbReference type="NCBI Taxonomy" id="1798353"/>
    <lineage>
        <taxon>Bacteria</taxon>
        <taxon>Candidatus Giovannoniibacteriota</taxon>
    </lineage>
</organism>
<dbReference type="InterPro" id="IPR000086">
    <property type="entry name" value="NUDIX_hydrolase_dom"/>
</dbReference>
<dbReference type="AlphaFoldDB" id="A0A1F5XGN6"/>
<proteinExistence type="predicted"/>
<dbReference type="Gene3D" id="3.90.79.10">
    <property type="entry name" value="Nucleoside Triphosphate Pyrophosphohydrolase"/>
    <property type="match status" value="1"/>
</dbReference>
<comment type="caution">
    <text evidence="2">The sequence shown here is derived from an EMBL/GenBank/DDBJ whole genome shotgun (WGS) entry which is preliminary data.</text>
</comment>
<sequence length="210" mass="23588">MSSKGQPIIGVDVQILKAYLISSPFSEGTEATLKKLLKVASFRVRNDALEADESWRHFISYQLVFDQRGRIFIYQRGENIGEKRLSGLFSVGVGGHIERKDFFEFNNGDPSYEGLVAGADRELCEELHFQNLISRSFAGFICSSDPPVDRVHLGLVYKIEIDGFEGVGEELAERGGRFVALPEVLKKKKSLESWSQILLLHLQSIKPVLL</sequence>
<evidence type="ECO:0000259" key="1">
    <source>
        <dbReference type="PROSITE" id="PS51462"/>
    </source>
</evidence>
<protein>
    <recommendedName>
        <fullName evidence="1">Nudix hydrolase domain-containing protein</fullName>
    </recommendedName>
</protein>
<dbReference type="EMBL" id="MFIF01000009">
    <property type="protein sequence ID" value="OGF87094.1"/>
    <property type="molecule type" value="Genomic_DNA"/>
</dbReference>
<feature type="domain" description="Nudix hydrolase" evidence="1">
    <location>
        <begin position="55"/>
        <end position="201"/>
    </location>
</feature>
<reference evidence="2 3" key="1">
    <citation type="journal article" date="2016" name="Nat. Commun.">
        <title>Thousands of microbial genomes shed light on interconnected biogeochemical processes in an aquifer system.</title>
        <authorList>
            <person name="Anantharaman K."/>
            <person name="Brown C.T."/>
            <person name="Hug L.A."/>
            <person name="Sharon I."/>
            <person name="Castelle C.J."/>
            <person name="Probst A.J."/>
            <person name="Thomas B.C."/>
            <person name="Singh A."/>
            <person name="Wilkins M.J."/>
            <person name="Karaoz U."/>
            <person name="Brodie E.L."/>
            <person name="Williams K.H."/>
            <person name="Hubbard S.S."/>
            <person name="Banfield J.F."/>
        </authorList>
    </citation>
    <scope>NUCLEOTIDE SEQUENCE [LARGE SCALE GENOMIC DNA]</scope>
</reference>
<name>A0A1F5XGN6_9BACT</name>
<dbReference type="SUPFAM" id="SSF55811">
    <property type="entry name" value="Nudix"/>
    <property type="match status" value="1"/>
</dbReference>
<dbReference type="PROSITE" id="PS51462">
    <property type="entry name" value="NUDIX"/>
    <property type="match status" value="1"/>
</dbReference>